<comment type="caution">
    <text evidence="7">Lacks conserved residue(s) required for the propagation of feature annotation.</text>
</comment>
<accession>A0A1F5F4Z6</accession>
<gene>
    <name evidence="7" type="primary">pyrE</name>
    <name evidence="9" type="ORF">A2Y64_08515</name>
</gene>
<evidence type="ECO:0000256" key="7">
    <source>
        <dbReference type="HAMAP-Rule" id="MF_01208"/>
    </source>
</evidence>
<keyword evidence="6 7" id="KW-0665">Pyrimidine biosynthesis</keyword>
<feature type="binding site" evidence="7">
    <location>
        <position position="121"/>
    </location>
    <ligand>
        <name>orotate</name>
        <dbReference type="ChEBI" id="CHEBI:30839"/>
    </ligand>
</feature>
<dbReference type="PANTHER" id="PTHR19278">
    <property type="entry name" value="OROTATE PHOSPHORIBOSYLTRANSFERASE"/>
    <property type="match status" value="1"/>
</dbReference>
<dbReference type="STRING" id="1817816.A2Y64_08515"/>
<proteinExistence type="inferred from homology"/>
<comment type="cofactor">
    <cofactor evidence="7">
        <name>Mg(2+)</name>
        <dbReference type="ChEBI" id="CHEBI:18420"/>
    </cofactor>
</comment>
<dbReference type="NCBIfam" id="TIGR01367">
    <property type="entry name" value="pyrE_Therm"/>
    <property type="match status" value="1"/>
</dbReference>
<organism evidence="9 10">
    <name type="scientific">Candidatus Coatesbacteria bacterium RBG_13_66_14</name>
    <dbReference type="NCBI Taxonomy" id="1817816"/>
    <lineage>
        <taxon>Bacteria</taxon>
        <taxon>Candidatus Coatesiibacteriota</taxon>
    </lineage>
</organism>
<evidence type="ECO:0000256" key="2">
    <source>
        <dbReference type="ARBA" id="ARBA00011971"/>
    </source>
</evidence>
<evidence type="ECO:0000259" key="8">
    <source>
        <dbReference type="Pfam" id="PF00156"/>
    </source>
</evidence>
<comment type="similarity">
    <text evidence="7">Belongs to the purine/pyrimidine phosphoribosyltransferase family. PyrE subfamily.</text>
</comment>
<dbReference type="InterPro" id="IPR029057">
    <property type="entry name" value="PRTase-like"/>
</dbReference>
<comment type="pathway">
    <text evidence="1 7">Pyrimidine metabolism; UMP biosynthesis via de novo pathway; UMP from orotate: step 1/2.</text>
</comment>
<dbReference type="InterPro" id="IPR023031">
    <property type="entry name" value="OPRT"/>
</dbReference>
<keyword evidence="5 7" id="KW-0460">Magnesium</keyword>
<dbReference type="InterPro" id="IPR006273">
    <property type="entry name" value="Orotate_PRibTrfase_bac"/>
</dbReference>
<dbReference type="GO" id="GO:0004588">
    <property type="term" value="F:orotate phosphoribosyltransferase activity"/>
    <property type="evidence" value="ECO:0007669"/>
    <property type="project" value="UniProtKB-UniRule"/>
</dbReference>
<comment type="catalytic activity">
    <reaction evidence="7">
        <text>orotidine 5'-phosphate + diphosphate = orotate + 5-phospho-alpha-D-ribose 1-diphosphate</text>
        <dbReference type="Rhea" id="RHEA:10380"/>
        <dbReference type="ChEBI" id="CHEBI:30839"/>
        <dbReference type="ChEBI" id="CHEBI:33019"/>
        <dbReference type="ChEBI" id="CHEBI:57538"/>
        <dbReference type="ChEBI" id="CHEBI:58017"/>
        <dbReference type="EC" id="2.4.2.10"/>
    </reaction>
</comment>
<comment type="subunit">
    <text evidence="7">Homodimer.</text>
</comment>
<name>A0A1F5F4Z6_9BACT</name>
<evidence type="ECO:0000256" key="5">
    <source>
        <dbReference type="ARBA" id="ARBA00022842"/>
    </source>
</evidence>
<reference evidence="9 10" key="1">
    <citation type="journal article" date="2016" name="Nat. Commun.">
        <title>Thousands of microbial genomes shed light on interconnected biogeochemical processes in an aquifer system.</title>
        <authorList>
            <person name="Anantharaman K."/>
            <person name="Brown C.T."/>
            <person name="Hug L.A."/>
            <person name="Sharon I."/>
            <person name="Castelle C.J."/>
            <person name="Probst A.J."/>
            <person name="Thomas B.C."/>
            <person name="Singh A."/>
            <person name="Wilkins M.J."/>
            <person name="Karaoz U."/>
            <person name="Brodie E.L."/>
            <person name="Williams K.H."/>
            <person name="Hubbard S.S."/>
            <person name="Banfield J.F."/>
        </authorList>
    </citation>
    <scope>NUCLEOTIDE SEQUENCE [LARGE SCALE GENOMIC DNA]</scope>
</reference>
<evidence type="ECO:0000256" key="1">
    <source>
        <dbReference type="ARBA" id="ARBA00004889"/>
    </source>
</evidence>
<dbReference type="AlphaFoldDB" id="A0A1F5F4Z6"/>
<dbReference type="Proteomes" id="UP000177187">
    <property type="component" value="Unassembled WGS sequence"/>
</dbReference>
<dbReference type="GO" id="GO:0019856">
    <property type="term" value="P:pyrimidine nucleobase biosynthetic process"/>
    <property type="evidence" value="ECO:0007669"/>
    <property type="project" value="InterPro"/>
</dbReference>
<feature type="binding site" evidence="7">
    <location>
        <position position="149"/>
    </location>
    <ligand>
        <name>orotate</name>
        <dbReference type="ChEBI" id="CHEBI:30839"/>
    </ligand>
</feature>
<dbReference type="Pfam" id="PF00156">
    <property type="entry name" value="Pribosyltran"/>
    <property type="match status" value="1"/>
</dbReference>
<evidence type="ECO:0000313" key="10">
    <source>
        <dbReference type="Proteomes" id="UP000177187"/>
    </source>
</evidence>
<feature type="binding site" evidence="7">
    <location>
        <position position="94"/>
    </location>
    <ligand>
        <name>5-phospho-alpha-D-ribose 1-diphosphate</name>
        <dbReference type="ChEBI" id="CHEBI:58017"/>
        <note>ligand shared between dimeric partners</note>
    </ligand>
</feature>
<dbReference type="EMBL" id="MFAF01000097">
    <property type="protein sequence ID" value="OGD74656.1"/>
    <property type="molecule type" value="Genomic_DNA"/>
</dbReference>
<sequence length="195" mass="20725">MGYDPLHDLRSTGALLEGHFILSSGLHSNRYVQCALYLQHPELAERAGRELAYLLKEADPALEPTVVISPALGGLIIGHECGRALGVRAVFAERAEGVMTLRRGFSLARDDRVVVVEDVVTTGKSTGEVVDVVRAAGVEPVALACVVDRRGADAPTMPAALVSLARLDIEVWKPEACPLCAKGVPAEKPGSRAPR</sequence>
<dbReference type="CDD" id="cd06223">
    <property type="entry name" value="PRTases_typeI"/>
    <property type="match status" value="1"/>
</dbReference>
<evidence type="ECO:0000256" key="3">
    <source>
        <dbReference type="ARBA" id="ARBA00022676"/>
    </source>
</evidence>
<dbReference type="SUPFAM" id="SSF53271">
    <property type="entry name" value="PRTase-like"/>
    <property type="match status" value="1"/>
</dbReference>
<dbReference type="Gene3D" id="3.40.50.2020">
    <property type="match status" value="1"/>
</dbReference>
<dbReference type="HAMAP" id="MF_01208">
    <property type="entry name" value="PyrE"/>
    <property type="match status" value="1"/>
</dbReference>
<comment type="function">
    <text evidence="7">Catalyzes the transfer of a ribosyl phosphate group from 5-phosphoribose 1-diphosphate to orotate, leading to the formation of orotidine monophosphate (OMP).</text>
</comment>
<evidence type="ECO:0000313" key="9">
    <source>
        <dbReference type="EMBL" id="OGD74656.1"/>
    </source>
</evidence>
<feature type="binding site" description="in other chain" evidence="7">
    <location>
        <begin position="117"/>
        <end position="125"/>
    </location>
    <ligand>
        <name>5-phospho-alpha-D-ribose 1-diphosphate</name>
        <dbReference type="ChEBI" id="CHEBI:58017"/>
        <note>ligand shared between dimeric partners</note>
    </ligand>
</feature>
<keyword evidence="4 7" id="KW-0808">Transferase</keyword>
<dbReference type="PANTHER" id="PTHR19278:SF9">
    <property type="entry name" value="URIDINE 5'-MONOPHOSPHATE SYNTHASE"/>
    <property type="match status" value="1"/>
</dbReference>
<dbReference type="GO" id="GO:0044205">
    <property type="term" value="P:'de novo' UMP biosynthetic process"/>
    <property type="evidence" value="ECO:0007669"/>
    <property type="project" value="UniProtKB-UniRule"/>
</dbReference>
<dbReference type="UniPathway" id="UPA00070">
    <property type="reaction ID" value="UER00119"/>
</dbReference>
<keyword evidence="3 7" id="KW-0328">Glycosyltransferase</keyword>
<protein>
    <recommendedName>
        <fullName evidence="2 7">Orotate phosphoribosyltransferase</fullName>
        <shortName evidence="7">OPRT</shortName>
        <shortName evidence="7">OPRTase</shortName>
        <ecNumber evidence="2 7">2.4.2.10</ecNumber>
    </recommendedName>
</protein>
<evidence type="ECO:0000256" key="4">
    <source>
        <dbReference type="ARBA" id="ARBA00022679"/>
    </source>
</evidence>
<dbReference type="GO" id="GO:0000287">
    <property type="term" value="F:magnesium ion binding"/>
    <property type="evidence" value="ECO:0007669"/>
    <property type="project" value="UniProtKB-UniRule"/>
</dbReference>
<dbReference type="EC" id="2.4.2.10" evidence="2 7"/>
<feature type="domain" description="Phosphoribosyltransferase" evidence="8">
    <location>
        <begin position="44"/>
        <end position="151"/>
    </location>
</feature>
<dbReference type="InterPro" id="IPR000836">
    <property type="entry name" value="PRTase_dom"/>
</dbReference>
<evidence type="ECO:0000256" key="6">
    <source>
        <dbReference type="ARBA" id="ARBA00022975"/>
    </source>
</evidence>
<comment type="caution">
    <text evidence="9">The sequence shown here is derived from an EMBL/GenBank/DDBJ whole genome shotgun (WGS) entry which is preliminary data.</text>
</comment>